<dbReference type="PANTHER" id="PTHR10803">
    <property type="entry name" value="ARSENICAL PUMP-DRIVING ATPASE ARSENITE-TRANSLOCATING ATPASE"/>
    <property type="match status" value="1"/>
</dbReference>
<keyword evidence="3" id="KW-1185">Reference proteome</keyword>
<evidence type="ECO:0000313" key="3">
    <source>
        <dbReference type="Proteomes" id="UP001201873"/>
    </source>
</evidence>
<sequence length="334" mass="35598">MFVDDEGGPWERRLHIVTGKGGTGKTTVAGALAVALATGGRRVLLTEVEGRQQIAQLFDTPPLPYKERKVASAPGGGEVFALAIDADEALLEYLEMFYNLRSAGRVLGRLGAVDFATTVAPGVRDVLLTGKVKEAVNRPDGTRAGGLAYDAVVLDAPPTGRIARFLGVTAEVAGLAKVGPIRAQADSVMAVLRPDRAAVHLVTLLEEMPVQETVDGVTELTAAGLPIGGIIINMARSPLLKARESRQARRGELDREEIVAAVKEAGLEPTRELVESLVWETTQHADRVALEAAQRAEILALGRPVYEMPLEADGVDLGTVYRFAELLRAQQMVG</sequence>
<comment type="caution">
    <text evidence="2">The sequence shown here is derived from an EMBL/GenBank/DDBJ whole genome shotgun (WGS) entry which is preliminary data.</text>
</comment>
<dbReference type="InterPro" id="IPR016300">
    <property type="entry name" value="ATPase_ArsA/GET3"/>
</dbReference>
<dbReference type="SUPFAM" id="SSF52540">
    <property type="entry name" value="P-loop containing nucleoside triphosphate hydrolases"/>
    <property type="match status" value="1"/>
</dbReference>
<dbReference type="Gene3D" id="3.40.50.300">
    <property type="entry name" value="P-loop containing nucleotide triphosphate hydrolases"/>
    <property type="match status" value="1"/>
</dbReference>
<dbReference type="RefSeq" id="WP_248823219.1">
    <property type="nucleotide sequence ID" value="NZ_JALKFT010000001.1"/>
</dbReference>
<name>A0ABT0JTI2_9ACTN</name>
<proteinExistence type="predicted"/>
<dbReference type="InterPro" id="IPR027417">
    <property type="entry name" value="P-loop_NTPase"/>
</dbReference>
<reference evidence="2 3" key="1">
    <citation type="submission" date="2022-04" db="EMBL/GenBank/DDBJ databases">
        <title>Genome diversity in the genus Frankia.</title>
        <authorList>
            <person name="Carlos-Shanley C."/>
            <person name="Hahn D."/>
        </authorList>
    </citation>
    <scope>NUCLEOTIDE SEQUENCE [LARGE SCALE GENOMIC DNA]</scope>
    <source>
        <strain evidence="2 3">Ag45/Mut15</strain>
    </source>
</reference>
<evidence type="ECO:0000259" key="1">
    <source>
        <dbReference type="Pfam" id="PF02374"/>
    </source>
</evidence>
<dbReference type="Proteomes" id="UP001201873">
    <property type="component" value="Unassembled WGS sequence"/>
</dbReference>
<protein>
    <submittedName>
        <fullName evidence="2">ATPase</fullName>
    </submittedName>
</protein>
<organism evidence="2 3">
    <name type="scientific">Frankia umida</name>
    <dbReference type="NCBI Taxonomy" id="573489"/>
    <lineage>
        <taxon>Bacteria</taxon>
        <taxon>Bacillati</taxon>
        <taxon>Actinomycetota</taxon>
        <taxon>Actinomycetes</taxon>
        <taxon>Frankiales</taxon>
        <taxon>Frankiaceae</taxon>
        <taxon>Frankia</taxon>
    </lineage>
</organism>
<dbReference type="Pfam" id="PF02374">
    <property type="entry name" value="ArsA_ATPase"/>
    <property type="match status" value="1"/>
</dbReference>
<evidence type="ECO:0000313" key="2">
    <source>
        <dbReference type="EMBL" id="MCK9874308.1"/>
    </source>
</evidence>
<dbReference type="InterPro" id="IPR025723">
    <property type="entry name" value="ArsA/GET3_ATPase-like"/>
</dbReference>
<dbReference type="EMBL" id="JALKFT010000001">
    <property type="protein sequence ID" value="MCK9874308.1"/>
    <property type="molecule type" value="Genomic_DNA"/>
</dbReference>
<dbReference type="PANTHER" id="PTHR10803:SF31">
    <property type="entry name" value="ATPASE RV3679-RELATED"/>
    <property type="match status" value="1"/>
</dbReference>
<gene>
    <name evidence="2" type="ORF">MXD59_00665</name>
</gene>
<accession>A0ABT0JTI2</accession>
<feature type="domain" description="ArsA/GET3 Anion-transporting ATPase-like" evidence="1">
    <location>
        <begin position="15"/>
        <end position="172"/>
    </location>
</feature>